<protein>
    <submittedName>
        <fullName evidence="7">Diaminopimelate decarboxylase</fullName>
    </submittedName>
</protein>
<dbReference type="InterPro" id="IPR022644">
    <property type="entry name" value="De-COase2_N"/>
</dbReference>
<dbReference type="Pfam" id="PF02784">
    <property type="entry name" value="Orn_Arg_deC_N"/>
    <property type="match status" value="1"/>
</dbReference>
<feature type="modified residue" description="N6-(pyridoxal phosphate)lysine" evidence="5">
    <location>
        <position position="67"/>
    </location>
</feature>
<dbReference type="InterPro" id="IPR009006">
    <property type="entry name" value="Ala_racemase/Decarboxylase_C"/>
</dbReference>
<dbReference type="PANTHER" id="PTHR43727">
    <property type="entry name" value="DIAMINOPIMELATE DECARBOXYLASE"/>
    <property type="match status" value="1"/>
</dbReference>
<dbReference type="GO" id="GO:0008836">
    <property type="term" value="F:diaminopimelate decarboxylase activity"/>
    <property type="evidence" value="ECO:0007669"/>
    <property type="project" value="InterPro"/>
</dbReference>
<evidence type="ECO:0000256" key="1">
    <source>
        <dbReference type="ARBA" id="ARBA00001933"/>
    </source>
</evidence>
<keyword evidence="8" id="KW-1185">Reference proteome</keyword>
<dbReference type="PANTHER" id="PTHR43727:SF2">
    <property type="entry name" value="GROUP IV DECARBOXYLASE"/>
    <property type="match status" value="1"/>
</dbReference>
<dbReference type="PRINTS" id="PR01181">
    <property type="entry name" value="DAPDCRBXLASE"/>
</dbReference>
<dbReference type="InterPro" id="IPR029066">
    <property type="entry name" value="PLP-binding_barrel"/>
</dbReference>
<keyword evidence="3 5" id="KW-0663">Pyridoxal phosphate</keyword>
<evidence type="ECO:0000256" key="5">
    <source>
        <dbReference type="PIRSR" id="PIRSR600183-50"/>
    </source>
</evidence>
<evidence type="ECO:0000259" key="6">
    <source>
        <dbReference type="Pfam" id="PF02784"/>
    </source>
</evidence>
<dbReference type="InParanoid" id="A0A078AU71"/>
<dbReference type="EMBL" id="CCKQ01013824">
    <property type="protein sequence ID" value="CDW85536.1"/>
    <property type="molecule type" value="Genomic_DNA"/>
</dbReference>
<dbReference type="Gene3D" id="3.20.20.10">
    <property type="entry name" value="Alanine racemase"/>
    <property type="match status" value="1"/>
</dbReference>
<dbReference type="InterPro" id="IPR002986">
    <property type="entry name" value="DAP_deCOOHase_LysA"/>
</dbReference>
<keyword evidence="2" id="KW-0210">Decarboxylase</keyword>
<evidence type="ECO:0000313" key="7">
    <source>
        <dbReference type="EMBL" id="CDW85536.1"/>
    </source>
</evidence>
<feature type="active site" description="Proton donor" evidence="5">
    <location>
        <position position="362"/>
    </location>
</feature>
<dbReference type="OMA" id="HGNAKSP"/>
<dbReference type="CDD" id="cd06828">
    <property type="entry name" value="PLPDE_III_DapDC"/>
    <property type="match status" value="1"/>
</dbReference>
<dbReference type="SUPFAM" id="SSF50621">
    <property type="entry name" value="Alanine racemase C-terminal domain-like"/>
    <property type="match status" value="1"/>
</dbReference>
<dbReference type="SUPFAM" id="SSF51419">
    <property type="entry name" value="PLP-binding barrel"/>
    <property type="match status" value="1"/>
</dbReference>
<dbReference type="Gene3D" id="2.40.37.10">
    <property type="entry name" value="Lyase, Ornithine Decarboxylase, Chain A, domain 1"/>
    <property type="match status" value="1"/>
</dbReference>
<dbReference type="InterPro" id="IPR000183">
    <property type="entry name" value="Orn/DAP/Arg_de-COase"/>
</dbReference>
<reference evidence="7 8" key="1">
    <citation type="submission" date="2014-06" db="EMBL/GenBank/DDBJ databases">
        <authorList>
            <person name="Swart Estienne"/>
        </authorList>
    </citation>
    <scope>NUCLEOTIDE SEQUENCE [LARGE SCALE GENOMIC DNA]</scope>
    <source>
        <strain evidence="7 8">130c</strain>
    </source>
</reference>
<feature type="domain" description="Orn/DAP/Arg decarboxylase 2 N-terminal" evidence="6">
    <location>
        <begin position="45"/>
        <end position="289"/>
    </location>
</feature>
<dbReference type="PRINTS" id="PR01179">
    <property type="entry name" value="ODADCRBXLASE"/>
</dbReference>
<evidence type="ECO:0000256" key="2">
    <source>
        <dbReference type="ARBA" id="ARBA00022793"/>
    </source>
</evidence>
<gene>
    <name evidence="7" type="primary">Contig15577.g16598</name>
    <name evidence="7" type="ORF">STYLEM_14615</name>
</gene>
<evidence type="ECO:0000256" key="3">
    <source>
        <dbReference type="ARBA" id="ARBA00022898"/>
    </source>
</evidence>
<proteinExistence type="predicted"/>
<comment type="cofactor">
    <cofactor evidence="1 5">
        <name>pyridoxal 5'-phosphate</name>
        <dbReference type="ChEBI" id="CHEBI:597326"/>
    </cofactor>
</comment>
<evidence type="ECO:0000256" key="4">
    <source>
        <dbReference type="ARBA" id="ARBA00023239"/>
    </source>
</evidence>
<dbReference type="Proteomes" id="UP000039865">
    <property type="component" value="Unassembled WGS sequence"/>
</dbReference>
<dbReference type="GO" id="GO:0009089">
    <property type="term" value="P:lysine biosynthetic process via diaminopimelate"/>
    <property type="evidence" value="ECO:0007669"/>
    <property type="project" value="InterPro"/>
</dbReference>
<keyword evidence="4" id="KW-0456">Lyase</keyword>
<dbReference type="OrthoDB" id="5034579at2759"/>
<accession>A0A078AU71</accession>
<dbReference type="AlphaFoldDB" id="A0A078AU71"/>
<evidence type="ECO:0000313" key="8">
    <source>
        <dbReference type="Proteomes" id="UP000039865"/>
    </source>
</evidence>
<name>A0A078AU71_STYLE</name>
<organism evidence="7 8">
    <name type="scientific">Stylonychia lemnae</name>
    <name type="common">Ciliate</name>
    <dbReference type="NCBI Taxonomy" id="5949"/>
    <lineage>
        <taxon>Eukaryota</taxon>
        <taxon>Sar</taxon>
        <taxon>Alveolata</taxon>
        <taxon>Ciliophora</taxon>
        <taxon>Intramacronucleata</taxon>
        <taxon>Spirotrichea</taxon>
        <taxon>Stichotrichia</taxon>
        <taxon>Sporadotrichida</taxon>
        <taxon>Oxytrichidae</taxon>
        <taxon>Stylonychinae</taxon>
        <taxon>Stylonychia</taxon>
    </lineage>
</organism>
<sequence>MDKIVNYKQAASVTAFETEDIPTLVQELKKLLNDEFPCFVYFQKEFEKQVKLLQQSFPDASIRFAMKANSNKSVLKLFEMNGLHFDCSSVYEVQRVISAGIDASKIELVSQEITQKSLSYLSKLEGCEKLRIIASSSKQLELLGKSQFKNQVQGIRINPGEGSGASLKTIVSGPRYSFGIWFEQIDSIIQKADELGIKIKTVHSHIGAGTDPNNWLEIAEIQLKLIEEKFRDVVIVNLGGGFKISRNDSELETNVSLLGQAIVQKIQNFKKKTGRDLKLEIEPGIFLTANSGILITEIVDIVSTENNTHEEQGFKFPKVDSGLNDIIRPSLYGSRHQIKAVSLNKPEKSAHTEMCVVVGHCCESGDLITCKPGESEIPEPIPLLDPQIGDYLAIKGTGAYCSSMSLKNYNSFPEISEVMVTSNNEIKIIRDRQDALAISKNEFQIY</sequence>